<organism evidence="1 2">
    <name type="scientific">Azospirillum picis</name>
    <dbReference type="NCBI Taxonomy" id="488438"/>
    <lineage>
        <taxon>Bacteria</taxon>
        <taxon>Pseudomonadati</taxon>
        <taxon>Pseudomonadota</taxon>
        <taxon>Alphaproteobacteria</taxon>
        <taxon>Rhodospirillales</taxon>
        <taxon>Azospirillaceae</taxon>
        <taxon>Azospirillum</taxon>
    </lineage>
</organism>
<proteinExistence type="predicted"/>
<protein>
    <submittedName>
        <fullName evidence="1">Uncharacterized protein</fullName>
    </submittedName>
</protein>
<dbReference type="InterPro" id="IPR045622">
    <property type="entry name" value="DUF6441"/>
</dbReference>
<dbReference type="EMBL" id="JAUSVU010000039">
    <property type="protein sequence ID" value="MDQ0537132.1"/>
    <property type="molecule type" value="Genomic_DNA"/>
</dbReference>
<comment type="caution">
    <text evidence="1">The sequence shown here is derived from an EMBL/GenBank/DDBJ whole genome shotgun (WGS) entry which is preliminary data.</text>
</comment>
<evidence type="ECO:0000313" key="1">
    <source>
        <dbReference type="EMBL" id="MDQ0537132.1"/>
    </source>
</evidence>
<sequence length="205" mass="21631">MGDGDFREWVGEVKQDLAAGVTASVHELVDGAAERLRAQLSAAFPGTNAASMVGSVYYPRVGISLDPAGMVIARGARAHAAISAWAEGVTIRSADGFWLAIPTPSVPRSGRGGHRRMTPGEVEAMYGRALRLVPSRDGRSGLLYMDFLTPALSGKGYRSATSRRVAAGRAAQGVLMFVLTPQARLPRRLDLDAAFAGGDDQFSEG</sequence>
<accession>A0ABU0MUG0</accession>
<gene>
    <name evidence="1" type="ORF">QO018_006032</name>
</gene>
<evidence type="ECO:0000313" key="2">
    <source>
        <dbReference type="Proteomes" id="UP001244552"/>
    </source>
</evidence>
<reference evidence="1 2" key="1">
    <citation type="submission" date="2023-07" db="EMBL/GenBank/DDBJ databases">
        <title>Genomic Encyclopedia of Type Strains, Phase IV (KMG-IV): sequencing the most valuable type-strain genomes for metagenomic binning, comparative biology and taxonomic classification.</title>
        <authorList>
            <person name="Goeker M."/>
        </authorList>
    </citation>
    <scope>NUCLEOTIDE SEQUENCE [LARGE SCALE GENOMIC DNA]</scope>
    <source>
        <strain evidence="1 2">DSM 19922</strain>
    </source>
</reference>
<dbReference type="RefSeq" id="WP_209990842.1">
    <property type="nucleotide sequence ID" value="NZ_JAGINO010000037.1"/>
</dbReference>
<dbReference type="Pfam" id="PF20039">
    <property type="entry name" value="DUF6441"/>
    <property type="match status" value="1"/>
</dbReference>
<name>A0ABU0MUG0_9PROT</name>
<keyword evidence="2" id="KW-1185">Reference proteome</keyword>
<dbReference type="Proteomes" id="UP001244552">
    <property type="component" value="Unassembled WGS sequence"/>
</dbReference>